<protein>
    <submittedName>
        <fullName evidence="9">Glycine betaine transporter OpuD</fullName>
    </submittedName>
</protein>
<dbReference type="EMBL" id="CP036278">
    <property type="protein sequence ID" value="QDU58931.1"/>
    <property type="molecule type" value="Genomic_DNA"/>
</dbReference>
<evidence type="ECO:0000256" key="5">
    <source>
        <dbReference type="ARBA" id="ARBA00022692"/>
    </source>
</evidence>
<dbReference type="InterPro" id="IPR000060">
    <property type="entry name" value="BCCT_transptr"/>
</dbReference>
<keyword evidence="6 8" id="KW-1133">Transmembrane helix</keyword>
<feature type="transmembrane region" description="Helical" evidence="8">
    <location>
        <begin position="61"/>
        <end position="84"/>
    </location>
</feature>
<evidence type="ECO:0000256" key="6">
    <source>
        <dbReference type="ARBA" id="ARBA00022989"/>
    </source>
</evidence>
<feature type="transmembrane region" description="Helical" evidence="8">
    <location>
        <begin position="478"/>
        <end position="498"/>
    </location>
</feature>
<evidence type="ECO:0000256" key="3">
    <source>
        <dbReference type="ARBA" id="ARBA00022448"/>
    </source>
</evidence>
<comment type="similarity">
    <text evidence="2">Belongs to the BCCT transporter (TC 2.A.15) family.</text>
</comment>
<reference evidence="9 10" key="1">
    <citation type="submission" date="2019-02" db="EMBL/GenBank/DDBJ databases">
        <title>Deep-cultivation of Planctomycetes and their phenomic and genomic characterization uncovers novel biology.</title>
        <authorList>
            <person name="Wiegand S."/>
            <person name="Jogler M."/>
            <person name="Boedeker C."/>
            <person name="Pinto D."/>
            <person name="Vollmers J."/>
            <person name="Rivas-Marin E."/>
            <person name="Kohn T."/>
            <person name="Peeters S.H."/>
            <person name="Heuer A."/>
            <person name="Rast P."/>
            <person name="Oberbeckmann S."/>
            <person name="Bunk B."/>
            <person name="Jeske O."/>
            <person name="Meyerdierks A."/>
            <person name="Storesund J.E."/>
            <person name="Kallscheuer N."/>
            <person name="Luecker S."/>
            <person name="Lage O.M."/>
            <person name="Pohl T."/>
            <person name="Merkel B.J."/>
            <person name="Hornburger P."/>
            <person name="Mueller R.-W."/>
            <person name="Bruemmer F."/>
            <person name="Labrenz M."/>
            <person name="Spormann A.M."/>
            <person name="Op den Camp H."/>
            <person name="Overmann J."/>
            <person name="Amann R."/>
            <person name="Jetten M.S.M."/>
            <person name="Mascher T."/>
            <person name="Medema M.H."/>
            <person name="Devos D.P."/>
            <person name="Kaster A.-K."/>
            <person name="Ovreas L."/>
            <person name="Rohde M."/>
            <person name="Galperin M.Y."/>
            <person name="Jogler C."/>
        </authorList>
    </citation>
    <scope>NUCLEOTIDE SEQUENCE [LARGE SCALE GENOMIC DNA]</scope>
    <source>
        <strain evidence="9 10">Pan181</strain>
    </source>
</reference>
<feature type="transmembrane region" description="Helical" evidence="8">
    <location>
        <begin position="21"/>
        <end position="41"/>
    </location>
</feature>
<accession>A0A518AW63</accession>
<name>A0A518AW63_9BACT</name>
<dbReference type="RefSeq" id="WP_145251485.1">
    <property type="nucleotide sequence ID" value="NZ_CP036278.1"/>
</dbReference>
<keyword evidence="5 8" id="KW-0812">Transmembrane</keyword>
<evidence type="ECO:0000313" key="10">
    <source>
        <dbReference type="Proteomes" id="UP000315750"/>
    </source>
</evidence>
<dbReference type="PANTHER" id="PTHR30047">
    <property type="entry name" value="HIGH-AFFINITY CHOLINE TRANSPORT PROTEIN-RELATED"/>
    <property type="match status" value="1"/>
</dbReference>
<evidence type="ECO:0000256" key="7">
    <source>
        <dbReference type="ARBA" id="ARBA00023136"/>
    </source>
</evidence>
<keyword evidence="4" id="KW-1003">Cell membrane</keyword>
<evidence type="ECO:0000313" key="9">
    <source>
        <dbReference type="EMBL" id="QDU58931.1"/>
    </source>
</evidence>
<feature type="transmembrane region" description="Helical" evidence="8">
    <location>
        <begin position="453"/>
        <end position="472"/>
    </location>
</feature>
<comment type="subcellular location">
    <subcellularLocation>
        <location evidence="1">Cell membrane</location>
        <topology evidence="1">Multi-pass membrane protein</topology>
    </subcellularLocation>
</comment>
<dbReference type="KEGG" id="amuc:Pan181_51720"/>
<keyword evidence="7 8" id="KW-0472">Membrane</keyword>
<evidence type="ECO:0000256" key="4">
    <source>
        <dbReference type="ARBA" id="ARBA00022475"/>
    </source>
</evidence>
<dbReference type="GO" id="GO:0005886">
    <property type="term" value="C:plasma membrane"/>
    <property type="evidence" value="ECO:0007669"/>
    <property type="project" value="UniProtKB-SubCell"/>
</dbReference>
<feature type="transmembrane region" description="Helical" evidence="8">
    <location>
        <begin position="151"/>
        <end position="171"/>
    </location>
</feature>
<keyword evidence="3" id="KW-0813">Transport</keyword>
<dbReference type="Proteomes" id="UP000315750">
    <property type="component" value="Chromosome"/>
</dbReference>
<feature type="transmembrane region" description="Helical" evidence="8">
    <location>
        <begin position="270"/>
        <end position="290"/>
    </location>
</feature>
<dbReference type="Pfam" id="PF02028">
    <property type="entry name" value="BCCT"/>
    <property type="match status" value="1"/>
</dbReference>
<feature type="transmembrane region" description="Helical" evidence="8">
    <location>
        <begin position="96"/>
        <end position="120"/>
    </location>
</feature>
<gene>
    <name evidence="9" type="primary">opuD_2</name>
    <name evidence="9" type="ORF">Pan181_51720</name>
</gene>
<dbReference type="OrthoDB" id="9775735at2"/>
<proteinExistence type="inferred from homology"/>
<feature type="transmembrane region" description="Helical" evidence="8">
    <location>
        <begin position="325"/>
        <end position="343"/>
    </location>
</feature>
<feature type="transmembrane region" description="Helical" evidence="8">
    <location>
        <begin position="239"/>
        <end position="258"/>
    </location>
</feature>
<dbReference type="PANTHER" id="PTHR30047:SF7">
    <property type="entry name" value="HIGH-AFFINITY CHOLINE TRANSPORT PROTEIN"/>
    <property type="match status" value="1"/>
</dbReference>
<evidence type="ECO:0000256" key="1">
    <source>
        <dbReference type="ARBA" id="ARBA00004651"/>
    </source>
</evidence>
<feature type="transmembrane region" description="Helical" evidence="8">
    <location>
        <begin position="192"/>
        <end position="219"/>
    </location>
</feature>
<feature type="transmembrane region" description="Helical" evidence="8">
    <location>
        <begin position="355"/>
        <end position="376"/>
    </location>
</feature>
<feature type="transmembrane region" description="Helical" evidence="8">
    <location>
        <begin position="396"/>
        <end position="426"/>
    </location>
</feature>
<evidence type="ECO:0000256" key="8">
    <source>
        <dbReference type="SAM" id="Phobius"/>
    </source>
</evidence>
<dbReference type="NCBIfam" id="TIGR00842">
    <property type="entry name" value="bcct"/>
    <property type="match status" value="1"/>
</dbReference>
<dbReference type="AlphaFoldDB" id="A0A518AW63"/>
<organism evidence="9 10">
    <name type="scientific">Aeoliella mucimassa</name>
    <dbReference type="NCBI Taxonomy" id="2527972"/>
    <lineage>
        <taxon>Bacteria</taxon>
        <taxon>Pseudomonadati</taxon>
        <taxon>Planctomycetota</taxon>
        <taxon>Planctomycetia</taxon>
        <taxon>Pirellulales</taxon>
        <taxon>Lacipirellulaceae</taxon>
        <taxon>Aeoliella</taxon>
    </lineage>
</organism>
<keyword evidence="10" id="KW-1185">Reference proteome</keyword>
<sequence>MNSPGIVERLSKLLRLKADPGVFFTSALLIAIFVLFGVVYTKTATQVFGTAQSAISDSMGWFYHLTVTLCLLFCLVLCCTKYGNVKLGKPDDHPEFGYLTWFSMLFSAGMGIGILFWSVAEPITHFENPPVPSSTVNQKAHLAMDITLLHWGLHGWAIFAVAGLGMAYAAYRRGQLLTFRAVLYPVFGEHTNGLLGSIVDVFAILGTMFGVATSLGFGAQQINAGLNHLVGIQSSLSTQLMLIAFITAIATVSVVSGLDRGIKFLSKLAIWLALPLWLFVLIAGPTGVGLESIVSYGGNYLQEVVEHSLVSSFGGSTTWQSDWTLFYWGWWIAWSPFVGLFVARISKGRTIREFLLGALMLPTLVTCVWFCVFGGMGLDRIEHGDSELATAVADNFAIAIFVFFSDFPLPTLLSIVSLLVIIVFFVTSSDSASLVIDYIASGGDRNPPKRQRVFWATLEGVVAAVLLLGGGMAPMRAFQIMTGLPLAVILLLICYSVARSLVREEPVVTQT</sequence>
<evidence type="ECO:0000256" key="2">
    <source>
        <dbReference type="ARBA" id="ARBA00005658"/>
    </source>
</evidence>
<dbReference type="InterPro" id="IPR018093">
    <property type="entry name" value="BCCT_CS"/>
</dbReference>
<dbReference type="GO" id="GO:0022857">
    <property type="term" value="F:transmembrane transporter activity"/>
    <property type="evidence" value="ECO:0007669"/>
    <property type="project" value="InterPro"/>
</dbReference>
<dbReference type="PROSITE" id="PS01303">
    <property type="entry name" value="BCCT"/>
    <property type="match status" value="1"/>
</dbReference>